<protein>
    <submittedName>
        <fullName evidence="1">Uncharacterized protein</fullName>
    </submittedName>
</protein>
<dbReference type="EMBL" id="CP146598">
    <property type="protein sequence ID" value="WWY02274.1"/>
    <property type="molecule type" value="Genomic_DNA"/>
</dbReference>
<reference evidence="2" key="2">
    <citation type="submission" date="2024-02" db="EMBL/GenBank/DDBJ databases">
        <title>Neisseria leonii sp. nov.</title>
        <authorList>
            <person name="Boutroux M."/>
            <person name="Favre-Rochex S."/>
            <person name="Gorgette O."/>
            <person name="Touak G."/>
            <person name="Muhle E."/>
            <person name="Chesneau O."/>
            <person name="Clermont D."/>
            <person name="Rahi P."/>
        </authorList>
    </citation>
    <scope>NUCLEOTIDE SEQUENCE</scope>
    <source>
        <strain evidence="2">51.81</strain>
    </source>
</reference>
<proteinExistence type="predicted"/>
<dbReference type="Proteomes" id="UP001149607">
    <property type="component" value="Chromosome"/>
</dbReference>
<accession>A0A9X4IEZ4</accession>
<name>A0A9X4IEZ4_9NEIS</name>
<evidence type="ECO:0000313" key="2">
    <source>
        <dbReference type="EMBL" id="WWY02274.1"/>
    </source>
</evidence>
<organism evidence="1">
    <name type="scientific">Neisseria leonii</name>
    <dbReference type="NCBI Taxonomy" id="2995413"/>
    <lineage>
        <taxon>Bacteria</taxon>
        <taxon>Pseudomonadati</taxon>
        <taxon>Pseudomonadota</taxon>
        <taxon>Betaproteobacteria</taxon>
        <taxon>Neisseriales</taxon>
        <taxon>Neisseriaceae</taxon>
        <taxon>Neisseria</taxon>
    </lineage>
</organism>
<evidence type="ECO:0000313" key="3">
    <source>
        <dbReference type="Proteomes" id="UP001149607"/>
    </source>
</evidence>
<gene>
    <name evidence="1" type="ORF">ORY91_002175</name>
    <name evidence="2" type="ORF">V9W64_05910</name>
</gene>
<dbReference type="AlphaFoldDB" id="A0A9X4IEZ4"/>
<sequence>MTQGFGNFKELYNNCPNAVQWDIKQLGDEQALLQPIHDKYLSDKDFFRSVSKAMTGVDILDYKSRIRYGCRLLGYTEQQGCKP</sequence>
<dbReference type="RefSeq" id="WP_274585780.1">
    <property type="nucleotide sequence ID" value="NZ_CP146598.1"/>
</dbReference>
<dbReference type="EMBL" id="JAPQFL010000009">
    <property type="protein sequence ID" value="MDD9328737.1"/>
    <property type="molecule type" value="Genomic_DNA"/>
</dbReference>
<keyword evidence="3" id="KW-1185">Reference proteome</keyword>
<evidence type="ECO:0000313" key="1">
    <source>
        <dbReference type="EMBL" id="MDD9328737.1"/>
    </source>
</evidence>
<reference evidence="1" key="1">
    <citation type="submission" date="2022-10" db="EMBL/GenBank/DDBJ databases">
        <authorList>
            <person name="Boutroux M."/>
        </authorList>
    </citation>
    <scope>NUCLEOTIDE SEQUENCE</scope>
    <source>
        <strain evidence="1">51.81</strain>
    </source>
</reference>